<protein>
    <recommendedName>
        <fullName evidence="5">Amine oxidase domain-containing protein</fullName>
    </recommendedName>
</protein>
<dbReference type="Gene3D" id="3.90.660.10">
    <property type="match status" value="1"/>
</dbReference>
<evidence type="ECO:0000313" key="7">
    <source>
        <dbReference type="Proteomes" id="UP000232638"/>
    </source>
</evidence>
<dbReference type="PRINTS" id="PR00757">
    <property type="entry name" value="AMINEOXDASEF"/>
</dbReference>
<comment type="cofactor">
    <cofactor evidence="1">
        <name>FAD</name>
        <dbReference type="ChEBI" id="CHEBI:57692"/>
    </cofactor>
</comment>
<organism evidence="6 7">
    <name type="scientific">Candidatus Thiodictyon syntrophicum</name>
    <dbReference type="NCBI Taxonomy" id="1166950"/>
    <lineage>
        <taxon>Bacteria</taxon>
        <taxon>Pseudomonadati</taxon>
        <taxon>Pseudomonadota</taxon>
        <taxon>Gammaproteobacteria</taxon>
        <taxon>Chromatiales</taxon>
        <taxon>Chromatiaceae</taxon>
        <taxon>Thiodictyon</taxon>
    </lineage>
</organism>
<gene>
    <name evidence="6" type="ORF">THSYN_02775</name>
</gene>
<dbReference type="Pfam" id="PF01593">
    <property type="entry name" value="Amino_oxidase"/>
    <property type="match status" value="1"/>
</dbReference>
<sequence>MAAADLAPQAPPAAAGPAHRVAVVGGGICGLHAAYRLQQAGVDVVLYEASGRLGGRILTRTGALGAGLVTELGGEFINSDHTDMLTLAREFDLRIFNRAECPASRRFPNTAYLFDGARRTEAELARLLRPLAGRIGVDAALLEADPQTRLPAFDQLSVTAYLDRHADLIPQSWVRTLIEASIRTEFGLEPRLASAVQLLSNLPAVDGESVEILSQSDEAYCIQGGNGRLIASLWAALGERVHTGHPLVSVRAGPGEPVRLGFQDGREVEVDQAIIAVPFTVLRSVRIEAPLSALMRRAIAELGLGRNEKVTGAFSQRVWQRPDGFVGQAWTDLGFAEVWDASQAQLTRPDGALTYFLGADETAALAARGNDAPSKGRAFTERLDTFLPGVRAAATGRYMRSAWTRNPYSLGAYTSYQPGQLSSFGALRWTEPAEPGARREVRFDNLVFAGEHLSDAYFGYMNGGAQTGRLAAESVLRVAAARAGVSDP</sequence>
<dbReference type="GO" id="GO:0016491">
    <property type="term" value="F:oxidoreductase activity"/>
    <property type="evidence" value="ECO:0007669"/>
    <property type="project" value="UniProtKB-KW"/>
</dbReference>
<dbReference type="PANTHER" id="PTHR43563:SF1">
    <property type="entry name" value="AMINE OXIDASE [FLAVIN-CONTAINING] B"/>
    <property type="match status" value="1"/>
</dbReference>
<dbReference type="PANTHER" id="PTHR43563">
    <property type="entry name" value="AMINE OXIDASE"/>
    <property type="match status" value="1"/>
</dbReference>
<evidence type="ECO:0000313" key="6">
    <source>
        <dbReference type="EMBL" id="AUB84619.1"/>
    </source>
</evidence>
<feature type="binding site" evidence="4">
    <location>
        <position position="356"/>
    </location>
    <ligand>
        <name>substrate</name>
    </ligand>
</feature>
<evidence type="ECO:0000256" key="3">
    <source>
        <dbReference type="ARBA" id="ARBA00023002"/>
    </source>
</evidence>
<accession>A0A2K8UGM2</accession>
<dbReference type="SUPFAM" id="SSF51905">
    <property type="entry name" value="FAD/NAD(P)-binding domain"/>
    <property type="match status" value="1"/>
</dbReference>
<dbReference type="Proteomes" id="UP000232638">
    <property type="component" value="Chromosome"/>
</dbReference>
<dbReference type="InterPro" id="IPR002937">
    <property type="entry name" value="Amino_oxidase"/>
</dbReference>
<name>A0A2K8UGM2_9GAMM</name>
<dbReference type="InterPro" id="IPR001613">
    <property type="entry name" value="Flavin_amine_oxidase"/>
</dbReference>
<feature type="binding site" evidence="4">
    <location>
        <begin position="48"/>
        <end position="49"/>
    </location>
    <ligand>
        <name>FAD</name>
        <dbReference type="ChEBI" id="CHEBI:57692"/>
    </ligand>
</feature>
<dbReference type="KEGG" id="tsy:THSYN_02775"/>
<keyword evidence="3" id="KW-0560">Oxidoreductase</keyword>
<keyword evidence="7" id="KW-1185">Reference proteome</keyword>
<dbReference type="EMBL" id="CP020370">
    <property type="protein sequence ID" value="AUB84619.1"/>
    <property type="molecule type" value="Genomic_DNA"/>
</dbReference>
<proteinExistence type="inferred from homology"/>
<reference evidence="6 7" key="1">
    <citation type="submission" date="2017-03" db="EMBL/GenBank/DDBJ databases">
        <title>Complete genome sequence of Candidatus 'Thiodictyon syntrophicum' sp. nov. strain Cad16T, a photolithoautotroph purple sulfur bacterium isolated from an alpine meromictic lake.</title>
        <authorList>
            <person name="Luedin S.M."/>
            <person name="Pothier J.F."/>
            <person name="Danza F."/>
            <person name="Storelli N."/>
            <person name="Wittwer M."/>
            <person name="Tonolla M."/>
        </authorList>
    </citation>
    <scope>NUCLEOTIDE SEQUENCE [LARGE SCALE GENOMIC DNA]</scope>
    <source>
        <strain evidence="6 7">Cad16T</strain>
    </source>
</reference>
<evidence type="ECO:0000256" key="4">
    <source>
        <dbReference type="PIRSR" id="PIRSR601613-1"/>
    </source>
</evidence>
<dbReference type="SUPFAM" id="SSF54373">
    <property type="entry name" value="FAD-linked reductases, C-terminal domain"/>
    <property type="match status" value="1"/>
</dbReference>
<feature type="domain" description="Amine oxidase" evidence="5">
    <location>
        <begin position="28"/>
        <end position="476"/>
    </location>
</feature>
<dbReference type="AlphaFoldDB" id="A0A2K8UGM2"/>
<dbReference type="Gene3D" id="3.50.50.60">
    <property type="entry name" value="FAD/NAD(P)-binding domain"/>
    <property type="match status" value="1"/>
</dbReference>
<comment type="similarity">
    <text evidence="2">Belongs to the flavin monoamine oxidase family.</text>
</comment>
<evidence type="ECO:0000259" key="5">
    <source>
        <dbReference type="Pfam" id="PF01593"/>
    </source>
</evidence>
<dbReference type="InterPro" id="IPR050703">
    <property type="entry name" value="Flavin_MAO"/>
</dbReference>
<evidence type="ECO:0000256" key="1">
    <source>
        <dbReference type="ARBA" id="ARBA00001974"/>
    </source>
</evidence>
<dbReference type="Gene3D" id="1.10.405.10">
    <property type="entry name" value="Guanine Nucleotide Dissociation Inhibitor, domain 1"/>
    <property type="match status" value="1"/>
</dbReference>
<evidence type="ECO:0000256" key="2">
    <source>
        <dbReference type="ARBA" id="ARBA00005995"/>
    </source>
</evidence>
<dbReference type="InterPro" id="IPR036188">
    <property type="entry name" value="FAD/NAD-bd_sf"/>
</dbReference>